<keyword evidence="4" id="KW-0238">DNA-binding</keyword>
<dbReference type="SUPFAM" id="SSF64288">
    <property type="entry name" value="Chorismate lyase-like"/>
    <property type="match status" value="1"/>
</dbReference>
<gene>
    <name evidence="11" type="primary">yvoA_2</name>
    <name evidence="11" type="ORF">PCA31118_00775</name>
</gene>
<dbReference type="PROSITE" id="PS50949">
    <property type="entry name" value="HTH_GNTR"/>
    <property type="match status" value="1"/>
</dbReference>
<proteinExistence type="predicted"/>
<evidence type="ECO:0000256" key="3">
    <source>
        <dbReference type="ARBA" id="ARBA00023015"/>
    </source>
</evidence>
<dbReference type="PRINTS" id="PR00035">
    <property type="entry name" value="HTHGNTR"/>
</dbReference>
<dbReference type="EMBL" id="CABPSQ010000001">
    <property type="protein sequence ID" value="VVE61799.1"/>
    <property type="molecule type" value="Genomic_DNA"/>
</dbReference>
<keyword evidence="1" id="KW-0678">Repressor</keyword>
<evidence type="ECO:0000256" key="8">
    <source>
        <dbReference type="ARBA" id="ARBA00071620"/>
    </source>
</evidence>
<name>A0A5E4ZKC7_9BURK</name>
<dbReference type="PANTHER" id="PTHR44846">
    <property type="entry name" value="MANNOSYL-D-GLYCERATE TRANSPORT/METABOLISM SYSTEM REPRESSOR MNGR-RELATED"/>
    <property type="match status" value="1"/>
</dbReference>
<evidence type="ECO:0000256" key="7">
    <source>
        <dbReference type="ARBA" id="ARBA00060686"/>
    </source>
</evidence>
<dbReference type="SMART" id="SM00866">
    <property type="entry name" value="UTRA"/>
    <property type="match status" value="1"/>
</dbReference>
<dbReference type="GO" id="GO:0045892">
    <property type="term" value="P:negative regulation of DNA-templated transcription"/>
    <property type="evidence" value="ECO:0007669"/>
    <property type="project" value="UniProtKB-UniRule"/>
</dbReference>
<dbReference type="InterPro" id="IPR010248">
    <property type="entry name" value="His_ut_repres"/>
</dbReference>
<evidence type="ECO:0000313" key="12">
    <source>
        <dbReference type="Proteomes" id="UP000414136"/>
    </source>
</evidence>
<feature type="domain" description="HTH gntR-type" evidence="10">
    <location>
        <begin position="74"/>
        <end position="142"/>
    </location>
</feature>
<comment type="function">
    <text evidence="6">Repressor which binds to the hutP region in the histidine utilization (hut) operon. It blocks the expression of all the hut genes in the absence of inducer.</text>
</comment>
<keyword evidence="5" id="KW-0804">Transcription</keyword>
<keyword evidence="2" id="KW-0369">Histidine metabolism</keyword>
<evidence type="ECO:0000256" key="4">
    <source>
        <dbReference type="ARBA" id="ARBA00023125"/>
    </source>
</evidence>
<evidence type="ECO:0000256" key="1">
    <source>
        <dbReference type="ARBA" id="ARBA00022491"/>
    </source>
</evidence>
<dbReference type="FunFam" id="3.40.1410.10:FF:000004">
    <property type="entry name" value="Histidine utilization repressor"/>
    <property type="match status" value="1"/>
</dbReference>
<dbReference type="Gene3D" id="3.40.1410.10">
    <property type="entry name" value="Chorismate lyase-like"/>
    <property type="match status" value="1"/>
</dbReference>
<keyword evidence="12" id="KW-1185">Reference proteome</keyword>
<dbReference type="SUPFAM" id="SSF46785">
    <property type="entry name" value="Winged helix' DNA-binding domain"/>
    <property type="match status" value="1"/>
</dbReference>
<sequence>MTDRLTLGHAFAHPSHGLASSRAVRRRAVFFLCGRRLAYPSGFPTRTYVTGEANKVPRQTAQTTVETLTDQGPAPRYLQLKQFICRQIDTGAWPPHHRVPSENELVEQSGVSRMTVNRALRELTAEGRLVRMQGVGTFVAEPKSHSPLLAVNNIADEISGHGHRHRAEVKLLREELAGPERALAMGLQEREKLFHSVIVHYQDNIPVQIEDRFVNPALAPNYLEQDFTKLTPNAYLQRTSPLSSGEHVVEAVTATPDEAQMLQIQRTEPCLLIRRRTWSGKRIVSVARLLHPGSRHRLEGRFGDTE</sequence>
<dbReference type="AlphaFoldDB" id="A0A5E4ZKC7"/>
<evidence type="ECO:0000256" key="6">
    <source>
        <dbReference type="ARBA" id="ARBA00058362"/>
    </source>
</evidence>
<evidence type="ECO:0000256" key="5">
    <source>
        <dbReference type="ARBA" id="ARBA00023163"/>
    </source>
</evidence>
<reference evidence="11 12" key="1">
    <citation type="submission" date="2019-08" db="EMBL/GenBank/DDBJ databases">
        <authorList>
            <person name="Peeters C."/>
        </authorList>
    </citation>
    <scope>NUCLEOTIDE SEQUENCE [LARGE SCALE GENOMIC DNA]</scope>
    <source>
        <strain evidence="11 12">LMG 31118</strain>
    </source>
</reference>
<evidence type="ECO:0000256" key="9">
    <source>
        <dbReference type="NCBIfam" id="TIGR02018"/>
    </source>
</evidence>
<dbReference type="Pfam" id="PF00392">
    <property type="entry name" value="GntR"/>
    <property type="match status" value="1"/>
</dbReference>
<dbReference type="Pfam" id="PF07702">
    <property type="entry name" value="UTRA"/>
    <property type="match status" value="1"/>
</dbReference>
<dbReference type="InterPro" id="IPR028978">
    <property type="entry name" value="Chorismate_lyase_/UTRA_dom_sf"/>
</dbReference>
<dbReference type="NCBIfam" id="TIGR02018">
    <property type="entry name" value="his_ut_repres"/>
    <property type="match status" value="1"/>
</dbReference>
<protein>
    <recommendedName>
        <fullName evidence="8 9">Histidine utilization repressor</fullName>
    </recommendedName>
</protein>
<dbReference type="InterPro" id="IPR036388">
    <property type="entry name" value="WH-like_DNA-bd_sf"/>
</dbReference>
<dbReference type="PANTHER" id="PTHR44846:SF16">
    <property type="entry name" value="TRANSCRIPTIONAL REGULATOR PHNF-RELATED"/>
    <property type="match status" value="1"/>
</dbReference>
<dbReference type="InterPro" id="IPR050679">
    <property type="entry name" value="Bact_HTH_transcr_reg"/>
</dbReference>
<evidence type="ECO:0000313" key="11">
    <source>
        <dbReference type="EMBL" id="VVE61799.1"/>
    </source>
</evidence>
<dbReference type="SMART" id="SM00345">
    <property type="entry name" value="HTH_GNTR"/>
    <property type="match status" value="1"/>
</dbReference>
<dbReference type="GO" id="GO:0006547">
    <property type="term" value="P:L-histidine metabolic process"/>
    <property type="evidence" value="ECO:0007669"/>
    <property type="project" value="UniProtKB-UniRule"/>
</dbReference>
<dbReference type="CDD" id="cd07377">
    <property type="entry name" value="WHTH_GntR"/>
    <property type="match status" value="1"/>
</dbReference>
<keyword evidence="3" id="KW-0805">Transcription regulation</keyword>
<comment type="pathway">
    <text evidence="7">Amino-acid degradation; L-histidine degradation into L-glutamate [regulation].</text>
</comment>
<organism evidence="11 12">
    <name type="scientific">Pandoraea captiosa</name>
    <dbReference type="NCBI Taxonomy" id="2508302"/>
    <lineage>
        <taxon>Bacteria</taxon>
        <taxon>Pseudomonadati</taxon>
        <taxon>Pseudomonadota</taxon>
        <taxon>Betaproteobacteria</taxon>
        <taxon>Burkholderiales</taxon>
        <taxon>Burkholderiaceae</taxon>
        <taxon>Pandoraea</taxon>
    </lineage>
</organism>
<dbReference type="GO" id="GO:0003677">
    <property type="term" value="F:DNA binding"/>
    <property type="evidence" value="ECO:0007669"/>
    <property type="project" value="UniProtKB-UniRule"/>
</dbReference>
<dbReference type="FunFam" id="1.10.10.10:FF:000079">
    <property type="entry name" value="GntR family transcriptional regulator"/>
    <property type="match status" value="1"/>
</dbReference>
<evidence type="ECO:0000259" key="10">
    <source>
        <dbReference type="PROSITE" id="PS50949"/>
    </source>
</evidence>
<accession>A0A5E4ZKC7</accession>
<dbReference type="InterPro" id="IPR036390">
    <property type="entry name" value="WH_DNA-bd_sf"/>
</dbReference>
<evidence type="ECO:0000256" key="2">
    <source>
        <dbReference type="ARBA" id="ARBA00022808"/>
    </source>
</evidence>
<dbReference type="GO" id="GO:0003700">
    <property type="term" value="F:DNA-binding transcription factor activity"/>
    <property type="evidence" value="ECO:0007669"/>
    <property type="project" value="UniProtKB-UniRule"/>
</dbReference>
<dbReference type="Gene3D" id="1.10.10.10">
    <property type="entry name" value="Winged helix-like DNA-binding domain superfamily/Winged helix DNA-binding domain"/>
    <property type="match status" value="1"/>
</dbReference>
<dbReference type="InterPro" id="IPR000524">
    <property type="entry name" value="Tscrpt_reg_HTH_GntR"/>
</dbReference>
<dbReference type="InterPro" id="IPR011663">
    <property type="entry name" value="UTRA"/>
</dbReference>
<dbReference type="Proteomes" id="UP000414136">
    <property type="component" value="Unassembled WGS sequence"/>
</dbReference>